<protein>
    <submittedName>
        <fullName evidence="3">Uncharacterized protein</fullName>
    </submittedName>
</protein>
<name>A0A423VJC7_9PEZI</name>
<evidence type="ECO:0000256" key="2">
    <source>
        <dbReference type="SAM" id="Phobius"/>
    </source>
</evidence>
<comment type="caution">
    <text evidence="3">The sequence shown here is derived from an EMBL/GenBank/DDBJ whole genome shotgun (WGS) entry which is preliminary data.</text>
</comment>
<feature type="transmembrane region" description="Helical" evidence="2">
    <location>
        <begin position="202"/>
        <end position="224"/>
    </location>
</feature>
<evidence type="ECO:0000256" key="1">
    <source>
        <dbReference type="SAM" id="MobiDB-lite"/>
    </source>
</evidence>
<feature type="transmembrane region" description="Helical" evidence="2">
    <location>
        <begin position="155"/>
        <end position="174"/>
    </location>
</feature>
<gene>
    <name evidence="3" type="ORF">VMCG_09594</name>
</gene>
<accession>A0A423VJC7</accession>
<feature type="compositionally biased region" description="Polar residues" evidence="1">
    <location>
        <begin position="60"/>
        <end position="71"/>
    </location>
</feature>
<evidence type="ECO:0000313" key="3">
    <source>
        <dbReference type="EMBL" id="ROV91058.1"/>
    </source>
</evidence>
<dbReference type="STRING" id="356882.A0A423VJC7"/>
<keyword evidence="2" id="KW-0472">Membrane</keyword>
<feature type="transmembrane region" description="Helical" evidence="2">
    <location>
        <begin position="443"/>
        <end position="462"/>
    </location>
</feature>
<dbReference type="InterPro" id="IPR021840">
    <property type="entry name" value="DUF3433"/>
</dbReference>
<keyword evidence="4" id="KW-1185">Reference proteome</keyword>
<organism evidence="3 4">
    <name type="scientific">Cytospora schulzeri</name>
    <dbReference type="NCBI Taxonomy" id="448051"/>
    <lineage>
        <taxon>Eukaryota</taxon>
        <taxon>Fungi</taxon>
        <taxon>Dikarya</taxon>
        <taxon>Ascomycota</taxon>
        <taxon>Pezizomycotina</taxon>
        <taxon>Sordariomycetes</taxon>
        <taxon>Sordariomycetidae</taxon>
        <taxon>Diaporthales</taxon>
        <taxon>Cytosporaceae</taxon>
        <taxon>Cytospora</taxon>
    </lineage>
</organism>
<dbReference type="Proteomes" id="UP000283895">
    <property type="component" value="Unassembled WGS sequence"/>
</dbReference>
<sequence length="589" mass="64220">MSAVVSTTIGGTTEVVQMAFTNSQGQVVTSSYTTVLHGTPTSTTEWTIVPTPTHADSAGSPPNNSSTNGDSRTMVYGLNNEEYMLGTFLPTILTVLVAYPVKLISINARLMQPFHTLATTDKAHGATPESSIFQRFDTWLGALSLPRAIKRRQPVIAISDLLVLGAALLTPLAAETVGVHVTDGCQSHCLGNLGVSIAVGRILEALMATMTALLIALVVLLSVFRWRTGVSQNPWSIAGMASLCLDPETRDILRSIPTGLNGSVEDSAIVKVLGKNRYALGDFWVAPNPDVSKSRGYGVIVAGRDNIVRQLLGREDTGGEEAKATKAGYKRTQPFKLLTWWGRCLLIFVFTCILIILTYYESTTSDTRFERFMDSQGFGVNFFFTALGVVVGACMEMVFRSVAIISPYLQLSNHNLQAERSILLSPPTNAFYGIYSAVCQRQLFLGILSFTTILGELVLPVTLSHVPFSLIETYKTQLVCTWLSIAILGLMILVLAASFLTTWPHMPVDPRTVAGAMFYVCDSWMLETLQGMSTMSKKDRDLDVRHLRLRYGYGHLSGAVSGKERVGVDVCDDRGEAAVITRSEKLRYG</sequence>
<dbReference type="EMBL" id="LKEA01000058">
    <property type="protein sequence ID" value="ROV91058.1"/>
    <property type="molecule type" value="Genomic_DNA"/>
</dbReference>
<reference evidence="3 4" key="1">
    <citation type="submission" date="2015-09" db="EMBL/GenBank/DDBJ databases">
        <title>Host preference determinants of Valsa canker pathogens revealed by comparative genomics.</title>
        <authorList>
            <person name="Yin Z."/>
            <person name="Huang L."/>
        </authorList>
    </citation>
    <scope>NUCLEOTIDE SEQUENCE [LARGE SCALE GENOMIC DNA]</scope>
    <source>
        <strain evidence="3 4">03-1</strain>
    </source>
</reference>
<dbReference type="PANTHER" id="PTHR37544:SF3">
    <property type="entry name" value="SPRAY"/>
    <property type="match status" value="1"/>
</dbReference>
<keyword evidence="2" id="KW-1133">Transmembrane helix</keyword>
<feature type="transmembrane region" description="Helical" evidence="2">
    <location>
        <begin position="340"/>
        <end position="360"/>
    </location>
</feature>
<keyword evidence="2" id="KW-0812">Transmembrane</keyword>
<dbReference type="PANTHER" id="PTHR37544">
    <property type="entry name" value="SPRAY-RELATED"/>
    <property type="match status" value="1"/>
</dbReference>
<dbReference type="Pfam" id="PF11915">
    <property type="entry name" value="DUF3433"/>
    <property type="match status" value="2"/>
</dbReference>
<dbReference type="AlphaFoldDB" id="A0A423VJC7"/>
<feature type="transmembrane region" description="Helical" evidence="2">
    <location>
        <begin position="482"/>
        <end position="503"/>
    </location>
</feature>
<feature type="region of interest" description="Disordered" evidence="1">
    <location>
        <begin position="43"/>
        <end position="71"/>
    </location>
</feature>
<proteinExistence type="predicted"/>
<feature type="transmembrane region" description="Helical" evidence="2">
    <location>
        <begin position="83"/>
        <end position="101"/>
    </location>
</feature>
<feature type="transmembrane region" description="Helical" evidence="2">
    <location>
        <begin position="380"/>
        <end position="399"/>
    </location>
</feature>
<evidence type="ECO:0000313" key="4">
    <source>
        <dbReference type="Proteomes" id="UP000283895"/>
    </source>
</evidence>
<dbReference type="OrthoDB" id="5428901at2759"/>